<proteinExistence type="predicted"/>
<name>A0A0P7ZFL6_9EURY</name>
<dbReference type="Proteomes" id="UP000050360">
    <property type="component" value="Unassembled WGS sequence"/>
</dbReference>
<organism evidence="1 2">
    <name type="scientific">Candidatus Methanoperedens nitratireducens</name>
    <dbReference type="NCBI Taxonomy" id="1392998"/>
    <lineage>
        <taxon>Archaea</taxon>
        <taxon>Methanobacteriati</taxon>
        <taxon>Methanobacteriota</taxon>
        <taxon>Stenosarchaea group</taxon>
        <taxon>Methanomicrobia</taxon>
        <taxon>Methanosarcinales</taxon>
        <taxon>ANME-2 cluster</taxon>
        <taxon>Candidatus Methanoperedentaceae</taxon>
        <taxon>Candidatus Methanoperedens</taxon>
    </lineage>
</organism>
<dbReference type="EMBL" id="LKCM01000137">
    <property type="protein sequence ID" value="KPQ43577.1"/>
    <property type="molecule type" value="Genomic_DNA"/>
</dbReference>
<dbReference type="Pfam" id="PF01972">
    <property type="entry name" value="SDH_protease"/>
    <property type="match status" value="1"/>
</dbReference>
<reference evidence="1 2" key="1">
    <citation type="submission" date="2015-09" db="EMBL/GenBank/DDBJ databases">
        <title>A metagenomics-based metabolic model of nitrate-dependent anaerobic oxidation of methane by Methanoperedens-like archaea.</title>
        <authorList>
            <person name="Arshad A."/>
            <person name="Speth D.R."/>
            <person name="De Graaf R.M."/>
            <person name="Op Den Camp H.J."/>
            <person name="Jetten M.S."/>
            <person name="Welte C.U."/>
        </authorList>
    </citation>
    <scope>NUCLEOTIDE SEQUENCE [LARGE SCALE GENOMIC DNA]</scope>
</reference>
<gene>
    <name evidence="1" type="ORF">MPEBLZ_01760</name>
</gene>
<sequence>MSERCIYCGMGIEGEGVNREIDGEKIKFCSLHCSIMFGGLEKKGRMKAAIMVERTEILSKLEEERGTKVITLIHRREPWEEKDENYINIEDTEHVLMNIRQTPEDKDVDLILHTPGGLVLAAEMIAMAVKNHPAKVTVIVPFYAMSGGTLIALAADEIIMEKDSVLGPVDPQIKDIPAGSLISLLNKKPIGTISDENIMLSDIARKSLVRVIKLVEWLLEDRMEREKAQDVADFLTGGYITHSTPITFEVAKEFGLEVKKGVPDHVYDLFRTFEFGACPRPQYAKY</sequence>
<accession>A0A0P7ZFL6</accession>
<comment type="caution">
    <text evidence="1">The sequence shown here is derived from an EMBL/GenBank/DDBJ whole genome shotgun (WGS) entry which is preliminary data.</text>
</comment>
<dbReference type="PANTHER" id="PTHR35984">
    <property type="entry name" value="PERIPLASMIC SERINE PROTEASE"/>
    <property type="match status" value="1"/>
</dbReference>
<dbReference type="GO" id="GO:0016020">
    <property type="term" value="C:membrane"/>
    <property type="evidence" value="ECO:0007669"/>
    <property type="project" value="InterPro"/>
</dbReference>
<evidence type="ECO:0000313" key="2">
    <source>
        <dbReference type="Proteomes" id="UP000050360"/>
    </source>
</evidence>
<dbReference type="InterPro" id="IPR002825">
    <property type="entry name" value="Pept_S49_ser-pept_pro"/>
</dbReference>
<dbReference type="PANTHER" id="PTHR35984:SF1">
    <property type="entry name" value="PERIPLASMIC SERINE PROTEASE"/>
    <property type="match status" value="1"/>
</dbReference>
<dbReference type="NCBIfam" id="NF047768">
    <property type="entry name" value="Clp_like_SDH"/>
    <property type="match status" value="1"/>
</dbReference>
<dbReference type="InterPro" id="IPR029045">
    <property type="entry name" value="ClpP/crotonase-like_dom_sf"/>
</dbReference>
<dbReference type="SUPFAM" id="SSF52096">
    <property type="entry name" value="ClpP/crotonase"/>
    <property type="match status" value="1"/>
</dbReference>
<dbReference type="Gene3D" id="3.90.226.10">
    <property type="entry name" value="2-enoyl-CoA Hydratase, Chain A, domain 1"/>
    <property type="match status" value="1"/>
</dbReference>
<dbReference type="AlphaFoldDB" id="A0A0P7ZFL6"/>
<protein>
    <submittedName>
        <fullName evidence="1">Serine dehydrogenase proteinase</fullName>
    </submittedName>
</protein>
<evidence type="ECO:0000313" key="1">
    <source>
        <dbReference type="EMBL" id="KPQ43577.1"/>
    </source>
</evidence>